<dbReference type="EMBL" id="JBAWTH010000040">
    <property type="protein sequence ID" value="KAL2283865.1"/>
    <property type="molecule type" value="Genomic_DNA"/>
</dbReference>
<evidence type="ECO:0000313" key="1">
    <source>
        <dbReference type="EMBL" id="KAL2283865.1"/>
    </source>
</evidence>
<comment type="caution">
    <text evidence="1">The sequence shown here is derived from an EMBL/GenBank/DDBJ whole genome shotgun (WGS) entry which is preliminary data.</text>
</comment>
<name>A0ABR4EN50_9PEZI</name>
<gene>
    <name evidence="1" type="ORF">FJTKL_09625</name>
</gene>
<keyword evidence="2" id="KW-1185">Reference proteome</keyword>
<sequence length="71" mass="8024">MTCIINLSVYPRDWPIRGSPMRRGGQCMLLTDHAPSRLAEGRRLMGMRCNRSTVQKARRTLTIPPHCMGGN</sequence>
<proteinExistence type="predicted"/>
<evidence type="ECO:0000313" key="2">
    <source>
        <dbReference type="Proteomes" id="UP001600888"/>
    </source>
</evidence>
<reference evidence="1 2" key="1">
    <citation type="submission" date="2024-03" db="EMBL/GenBank/DDBJ databases">
        <title>A high-quality draft genome sequence of Diaporthe vaccinii, a causative agent of upright dieback and viscid rot disease in cranberry plants.</title>
        <authorList>
            <person name="Sarrasin M."/>
            <person name="Lang B.F."/>
            <person name="Burger G."/>
        </authorList>
    </citation>
    <scope>NUCLEOTIDE SEQUENCE [LARGE SCALE GENOMIC DNA]</scope>
    <source>
        <strain evidence="1 2">IS7</strain>
    </source>
</reference>
<protein>
    <submittedName>
        <fullName evidence="1">Uncharacterized protein</fullName>
    </submittedName>
</protein>
<organism evidence="1 2">
    <name type="scientific">Diaporthe vaccinii</name>
    <dbReference type="NCBI Taxonomy" id="105482"/>
    <lineage>
        <taxon>Eukaryota</taxon>
        <taxon>Fungi</taxon>
        <taxon>Dikarya</taxon>
        <taxon>Ascomycota</taxon>
        <taxon>Pezizomycotina</taxon>
        <taxon>Sordariomycetes</taxon>
        <taxon>Sordariomycetidae</taxon>
        <taxon>Diaporthales</taxon>
        <taxon>Diaporthaceae</taxon>
        <taxon>Diaporthe</taxon>
        <taxon>Diaporthe eres species complex</taxon>
    </lineage>
</organism>
<accession>A0ABR4EN50</accession>
<dbReference type="Proteomes" id="UP001600888">
    <property type="component" value="Unassembled WGS sequence"/>
</dbReference>